<dbReference type="InterPro" id="IPR023408">
    <property type="entry name" value="MscS_beta-dom_sf"/>
</dbReference>
<dbReference type="RefSeq" id="WP_124177268.1">
    <property type="nucleotide sequence ID" value="NZ_REFY01000002.1"/>
</dbReference>
<dbReference type="InterPro" id="IPR010920">
    <property type="entry name" value="LSM_dom_sf"/>
</dbReference>
<evidence type="ECO:0000256" key="5">
    <source>
        <dbReference type="ARBA" id="ARBA00022989"/>
    </source>
</evidence>
<comment type="subcellular location">
    <subcellularLocation>
        <location evidence="1">Cell membrane</location>
        <topology evidence="1">Multi-pass membrane protein</topology>
    </subcellularLocation>
</comment>
<dbReference type="InterPro" id="IPR006686">
    <property type="entry name" value="MscS_channel_CS"/>
</dbReference>
<evidence type="ECO:0000313" key="11">
    <source>
        <dbReference type="EMBL" id="RQG91152.1"/>
    </source>
</evidence>
<dbReference type="InterPro" id="IPR011014">
    <property type="entry name" value="MscS_channel_TM-2"/>
</dbReference>
<accession>A0A3N6MZW5</accession>
<dbReference type="PANTHER" id="PTHR30221:SF20">
    <property type="entry name" value="SMALL-CONDUCTANCE MECHANOSENSITIVE CHANNEL"/>
    <property type="match status" value="1"/>
</dbReference>
<evidence type="ECO:0000259" key="10">
    <source>
        <dbReference type="Pfam" id="PF21082"/>
    </source>
</evidence>
<evidence type="ECO:0000256" key="8">
    <source>
        <dbReference type="SAM" id="Phobius"/>
    </source>
</evidence>
<feature type="domain" description="Mechanosensitive ion channel MscS" evidence="9">
    <location>
        <begin position="188"/>
        <end position="250"/>
    </location>
</feature>
<keyword evidence="4 8" id="KW-0812">Transmembrane</keyword>
<dbReference type="InterPro" id="IPR011066">
    <property type="entry name" value="MscS_channel_C_sf"/>
</dbReference>
<evidence type="ECO:0000256" key="4">
    <source>
        <dbReference type="ARBA" id="ARBA00022692"/>
    </source>
</evidence>
<name>A0A3N6MZW5_9EURY</name>
<dbReference type="PROSITE" id="PS01246">
    <property type="entry name" value="UPF0003"/>
    <property type="match status" value="1"/>
</dbReference>
<evidence type="ECO:0000256" key="6">
    <source>
        <dbReference type="ARBA" id="ARBA00023136"/>
    </source>
</evidence>
<dbReference type="SUPFAM" id="SSF50182">
    <property type="entry name" value="Sm-like ribonucleoproteins"/>
    <property type="match status" value="1"/>
</dbReference>
<feature type="transmembrane region" description="Helical" evidence="8">
    <location>
        <begin position="20"/>
        <end position="39"/>
    </location>
</feature>
<evidence type="ECO:0000256" key="3">
    <source>
        <dbReference type="ARBA" id="ARBA00022475"/>
    </source>
</evidence>
<dbReference type="SUPFAM" id="SSF82689">
    <property type="entry name" value="Mechanosensitive channel protein MscS (YggB), C-terminal domain"/>
    <property type="match status" value="1"/>
</dbReference>
<comment type="caution">
    <text evidence="11">The sequence shown here is derived from an EMBL/GenBank/DDBJ whole genome shotgun (WGS) entry which is preliminary data.</text>
</comment>
<evidence type="ECO:0000256" key="2">
    <source>
        <dbReference type="ARBA" id="ARBA00008017"/>
    </source>
</evidence>
<dbReference type="AlphaFoldDB" id="A0A3N6MZW5"/>
<keyword evidence="5 8" id="KW-1133">Transmembrane helix</keyword>
<protein>
    <submittedName>
        <fullName evidence="11">Mechanosensitive ion channel family protein</fullName>
    </submittedName>
</protein>
<dbReference type="EMBL" id="REFY01000002">
    <property type="protein sequence ID" value="RQG91152.1"/>
    <property type="molecule type" value="Genomic_DNA"/>
</dbReference>
<feature type="transmembrane region" description="Helical" evidence="8">
    <location>
        <begin position="60"/>
        <end position="78"/>
    </location>
</feature>
<evidence type="ECO:0000256" key="7">
    <source>
        <dbReference type="SAM" id="MobiDB-lite"/>
    </source>
</evidence>
<feature type="domain" description="Mechanosensitive ion channel MscS C-terminal" evidence="10">
    <location>
        <begin position="257"/>
        <end position="342"/>
    </location>
</feature>
<keyword evidence="12" id="KW-1185">Reference proteome</keyword>
<feature type="compositionally biased region" description="Basic and acidic residues" evidence="7">
    <location>
        <begin position="360"/>
        <end position="379"/>
    </location>
</feature>
<evidence type="ECO:0000256" key="1">
    <source>
        <dbReference type="ARBA" id="ARBA00004651"/>
    </source>
</evidence>
<dbReference type="InterPro" id="IPR049278">
    <property type="entry name" value="MS_channel_C"/>
</dbReference>
<dbReference type="OrthoDB" id="31543at2157"/>
<dbReference type="Gene3D" id="1.10.287.1260">
    <property type="match status" value="1"/>
</dbReference>
<evidence type="ECO:0000259" key="9">
    <source>
        <dbReference type="Pfam" id="PF00924"/>
    </source>
</evidence>
<dbReference type="GO" id="GO:0005886">
    <property type="term" value="C:plasma membrane"/>
    <property type="evidence" value="ECO:0007669"/>
    <property type="project" value="UniProtKB-SubCell"/>
</dbReference>
<feature type="transmembrane region" description="Helical" evidence="8">
    <location>
        <begin position="98"/>
        <end position="118"/>
    </location>
</feature>
<feature type="region of interest" description="Disordered" evidence="7">
    <location>
        <begin position="344"/>
        <end position="400"/>
    </location>
</feature>
<keyword evidence="6 8" id="KW-0472">Membrane</keyword>
<dbReference type="InterPro" id="IPR045275">
    <property type="entry name" value="MscS_archaea/bacteria_type"/>
</dbReference>
<proteinExistence type="inferred from homology"/>
<gene>
    <name evidence="11" type="ORF">EA462_03920</name>
</gene>
<dbReference type="PANTHER" id="PTHR30221">
    <property type="entry name" value="SMALL-CONDUCTANCE MECHANOSENSITIVE CHANNEL"/>
    <property type="match status" value="1"/>
</dbReference>
<dbReference type="SUPFAM" id="SSF82861">
    <property type="entry name" value="Mechanosensitive channel protein MscS (YggB), transmembrane region"/>
    <property type="match status" value="1"/>
</dbReference>
<keyword evidence="3" id="KW-1003">Cell membrane</keyword>
<dbReference type="GO" id="GO:0008381">
    <property type="term" value="F:mechanosensitive monoatomic ion channel activity"/>
    <property type="evidence" value="ECO:0007669"/>
    <property type="project" value="InterPro"/>
</dbReference>
<dbReference type="Pfam" id="PF21082">
    <property type="entry name" value="MS_channel_3rd"/>
    <property type="match status" value="1"/>
</dbReference>
<reference evidence="11 12" key="1">
    <citation type="submission" date="2018-10" db="EMBL/GenBank/DDBJ databases">
        <title>Natrarchaeobius chitinivorans gen. nov., sp. nov., and Natrarchaeobius haloalkaliphilus sp. nov., alkaliphilic, chitin-utilizing haloarchaea from hypersaline alkaline lakes.</title>
        <authorList>
            <person name="Sorokin D.Y."/>
            <person name="Elcheninov A.G."/>
            <person name="Kostrikina N.A."/>
            <person name="Bale N.J."/>
            <person name="Sinninghe Damste J.S."/>
            <person name="Khijniak T.V."/>
            <person name="Kublanov I.V."/>
            <person name="Toshchakov S.V."/>
        </authorList>
    </citation>
    <scope>NUCLEOTIDE SEQUENCE [LARGE SCALE GENOMIC DNA]</scope>
    <source>
        <strain evidence="11 12">AArcht-Sl</strain>
    </source>
</reference>
<dbReference type="InterPro" id="IPR006685">
    <property type="entry name" value="MscS_channel_2nd"/>
</dbReference>
<organism evidence="11 12">
    <name type="scientific">Natrarchaeobius halalkaliphilus</name>
    <dbReference type="NCBI Taxonomy" id="1679091"/>
    <lineage>
        <taxon>Archaea</taxon>
        <taxon>Methanobacteriati</taxon>
        <taxon>Methanobacteriota</taxon>
        <taxon>Stenosarchaea group</taxon>
        <taxon>Halobacteria</taxon>
        <taxon>Halobacteriales</taxon>
        <taxon>Natrialbaceae</taxon>
        <taxon>Natrarchaeobius</taxon>
    </lineage>
</organism>
<dbReference type="Gene3D" id="2.30.30.60">
    <property type="match status" value="1"/>
</dbReference>
<dbReference type="Gene3D" id="3.30.70.100">
    <property type="match status" value="1"/>
</dbReference>
<feature type="transmembrane region" description="Helical" evidence="8">
    <location>
        <begin position="167"/>
        <end position="197"/>
    </location>
</feature>
<sequence length="400" mass="43891">MSEVLAGLDWLARSVETTELKVAVTVGAATLLLLVLLSYRRVQSWISERTKPLYGDIASTVLLTATFVVALAVVIGVWDQTETLRQGYDELDMGGQILARAVVSFILIVGTLIFRRFVKRILDELLGSASAVTDHQREISHRIAQVIIWSVSLVVVLGVWIDDLSGLLVGAGFLGIVVGMAARQTLGTVLSGFVLMFDRPFEIGDWIEVEDREGIVTDISIVNTRIRSFDGEYVMVPNDLVASSMVTNRTKRGRLRIEIDVGVDYGSDVERAGELAEAAVSELEHSLSAPGTQVVTKRFGDSAIVLGVRFWIDNPSSQRRWKARTAAIGAIKRRFEDENIGIPFPQRELSGRDGTAVHVDATDDGRSDSEDDVSPRSDSDASADEPTEPREYRMTQPEDG</sequence>
<dbReference type="Proteomes" id="UP000273828">
    <property type="component" value="Unassembled WGS sequence"/>
</dbReference>
<dbReference type="Pfam" id="PF00924">
    <property type="entry name" value="MS_channel_2nd"/>
    <property type="match status" value="1"/>
</dbReference>
<comment type="similarity">
    <text evidence="2">Belongs to the MscS (TC 1.A.23) family.</text>
</comment>
<feature type="transmembrane region" description="Helical" evidence="8">
    <location>
        <begin position="139"/>
        <end position="161"/>
    </location>
</feature>
<evidence type="ECO:0000313" key="12">
    <source>
        <dbReference type="Proteomes" id="UP000273828"/>
    </source>
</evidence>